<proteinExistence type="predicted"/>
<dbReference type="Proteomes" id="UP000004371">
    <property type="component" value="Unassembled WGS sequence"/>
</dbReference>
<protein>
    <submittedName>
        <fullName evidence="1">Uncharacterized protein</fullName>
    </submittedName>
</protein>
<reference evidence="1 2" key="1">
    <citation type="journal article" date="2012" name="Int. J. Syst. Evol. Microbiol.">
        <title>Vibrio caribbeanicus sp. nov., isolated from the marine sponge Scleritoderma cyanea.</title>
        <authorList>
            <person name="Hoffmann M."/>
            <person name="Monday S.R."/>
            <person name="Allard M.W."/>
            <person name="Strain E.A."/>
            <person name="Whittaker P."/>
            <person name="Naum M."/>
            <person name="McCarthy P.J."/>
            <person name="Lopez J.V."/>
            <person name="Fischer M."/>
            <person name="Brown E.W."/>
        </authorList>
    </citation>
    <scope>NUCLEOTIDE SEQUENCE [LARGE SCALE GENOMIC DNA]</scope>
    <source>
        <strain evidence="1 2">LMG 20546</strain>
    </source>
</reference>
<comment type="caution">
    <text evidence="1">The sequence shown here is derived from an EMBL/GenBank/DDBJ whole genome shotgun (WGS) entry which is preliminary data.</text>
</comment>
<evidence type="ECO:0000313" key="1">
    <source>
        <dbReference type="EMBL" id="EGA65655.1"/>
    </source>
</evidence>
<gene>
    <name evidence="1" type="ORF">VIBR0546_19619</name>
</gene>
<name>E8LUJ1_9VIBR</name>
<dbReference type="EMBL" id="AEVS01000064">
    <property type="protein sequence ID" value="EGA65655.1"/>
    <property type="molecule type" value="Genomic_DNA"/>
</dbReference>
<dbReference type="AlphaFoldDB" id="E8LUJ1"/>
<organism evidence="1 2">
    <name type="scientific">Vibrio brasiliensis LMG 20546</name>
    <dbReference type="NCBI Taxonomy" id="945543"/>
    <lineage>
        <taxon>Bacteria</taxon>
        <taxon>Pseudomonadati</taxon>
        <taxon>Pseudomonadota</taxon>
        <taxon>Gammaproteobacteria</taxon>
        <taxon>Vibrionales</taxon>
        <taxon>Vibrionaceae</taxon>
        <taxon>Vibrio</taxon>
        <taxon>Vibrio oreintalis group</taxon>
    </lineage>
</organism>
<keyword evidence="2" id="KW-1185">Reference proteome</keyword>
<evidence type="ECO:0000313" key="2">
    <source>
        <dbReference type="Proteomes" id="UP000004371"/>
    </source>
</evidence>
<dbReference type="RefSeq" id="WP_006879501.1">
    <property type="nucleotide sequence ID" value="NZ_AEVS01000064.1"/>
</dbReference>
<accession>E8LUJ1</accession>
<sequence length="40" mass="4836">MYYHSNETKIQENDNGDIRDWLIDEPEELKALDEILTNNR</sequence>